<keyword evidence="6" id="KW-1185">Reference proteome</keyword>
<protein>
    <submittedName>
        <fullName evidence="5">Chaperonin 10-like protein</fullName>
    </submittedName>
</protein>
<feature type="domain" description="Enoyl reductase (ER)" evidence="4">
    <location>
        <begin position="12"/>
        <end position="337"/>
    </location>
</feature>
<dbReference type="InterPro" id="IPR013154">
    <property type="entry name" value="ADH-like_N"/>
</dbReference>
<comment type="similarity">
    <text evidence="1">Belongs to the zinc-containing alcohol dehydrogenase family.</text>
</comment>
<name>A0A1Y1ZY06_9PLEO</name>
<evidence type="ECO:0000313" key="6">
    <source>
        <dbReference type="Proteomes" id="UP000193144"/>
    </source>
</evidence>
<evidence type="ECO:0000259" key="4">
    <source>
        <dbReference type="SMART" id="SM00829"/>
    </source>
</evidence>
<dbReference type="GO" id="GO:0016651">
    <property type="term" value="F:oxidoreductase activity, acting on NAD(P)H"/>
    <property type="evidence" value="ECO:0007669"/>
    <property type="project" value="InterPro"/>
</dbReference>
<dbReference type="SMART" id="SM00829">
    <property type="entry name" value="PKS_ER"/>
    <property type="match status" value="1"/>
</dbReference>
<dbReference type="InterPro" id="IPR036291">
    <property type="entry name" value="NAD(P)-bd_dom_sf"/>
</dbReference>
<dbReference type="Pfam" id="PF00107">
    <property type="entry name" value="ADH_zinc_N"/>
    <property type="match status" value="1"/>
</dbReference>
<dbReference type="InterPro" id="IPR047122">
    <property type="entry name" value="Trans-enoyl_RdTase-like"/>
</dbReference>
<evidence type="ECO:0000256" key="3">
    <source>
        <dbReference type="ARBA" id="ARBA00023002"/>
    </source>
</evidence>
<dbReference type="Gene3D" id="3.40.50.720">
    <property type="entry name" value="NAD(P)-binding Rossmann-like Domain"/>
    <property type="match status" value="1"/>
</dbReference>
<dbReference type="AlphaFoldDB" id="A0A1Y1ZY06"/>
<dbReference type="InterPro" id="IPR013149">
    <property type="entry name" value="ADH-like_C"/>
</dbReference>
<comment type="subunit">
    <text evidence="2">Monomer.</text>
</comment>
<dbReference type="Proteomes" id="UP000193144">
    <property type="component" value="Unassembled WGS sequence"/>
</dbReference>
<dbReference type="EMBL" id="MCFA01000027">
    <property type="protein sequence ID" value="ORY15133.1"/>
    <property type="molecule type" value="Genomic_DNA"/>
</dbReference>
<dbReference type="PANTHER" id="PTHR45348:SF2">
    <property type="entry name" value="ZINC-TYPE ALCOHOL DEHYDROGENASE-LIKE PROTEIN C2E1P3.01"/>
    <property type="match status" value="1"/>
</dbReference>
<comment type="caution">
    <text evidence="5">The sequence shown here is derived from an EMBL/GenBank/DDBJ whole genome shotgun (WGS) entry which is preliminary data.</text>
</comment>
<dbReference type="Pfam" id="PF08240">
    <property type="entry name" value="ADH_N"/>
    <property type="match status" value="1"/>
</dbReference>
<accession>A0A1Y1ZY06</accession>
<keyword evidence="3" id="KW-0560">Oxidoreductase</keyword>
<dbReference type="PANTHER" id="PTHR45348">
    <property type="entry name" value="HYPOTHETICAL OXIDOREDUCTASE (EUROFUNG)"/>
    <property type="match status" value="1"/>
</dbReference>
<sequence length="339" mass="35348">MSNQAAWITAAKAYPLKVEESPMPKAGAGEVVIKNHAVAINPVDWKIQTYGIFVQKYPNVLGTDVAGEVYEVGSGVTHVKKGDRVLGHAFSLVTNNPTNGGFNLYTLCNSLAVSRIPSSLSYASAAVLPLSISTASACLYKHETLSLPLPSTSSKPTNKSVLIWGGSSSVGASAIQLAAASGVTVLSVASKHNLDKLKELGAKHAFDYKSASVADDIVNALEGTEFVGVCDCIGTPDAAKAWTPVYKKLGGRYGSVMPGAEGLPEGIEGGSVFAPSVALADKYIGEVVWAKYIPEALANDSFKAKPDPTVVGNGLEKIQVGMNELKKGGASFTKYVVTL</sequence>
<dbReference type="InterPro" id="IPR011032">
    <property type="entry name" value="GroES-like_sf"/>
</dbReference>
<dbReference type="SUPFAM" id="SSF50129">
    <property type="entry name" value="GroES-like"/>
    <property type="match status" value="1"/>
</dbReference>
<evidence type="ECO:0000256" key="1">
    <source>
        <dbReference type="ARBA" id="ARBA00008072"/>
    </source>
</evidence>
<gene>
    <name evidence="5" type="ORF">BCR34DRAFT_598612</name>
</gene>
<evidence type="ECO:0000256" key="2">
    <source>
        <dbReference type="ARBA" id="ARBA00011245"/>
    </source>
</evidence>
<dbReference type="STRING" id="1231657.A0A1Y1ZY06"/>
<dbReference type="OrthoDB" id="48317at2759"/>
<proteinExistence type="inferred from homology"/>
<dbReference type="Gene3D" id="3.90.180.10">
    <property type="entry name" value="Medium-chain alcohol dehydrogenases, catalytic domain"/>
    <property type="match status" value="1"/>
</dbReference>
<dbReference type="SUPFAM" id="SSF51735">
    <property type="entry name" value="NAD(P)-binding Rossmann-fold domains"/>
    <property type="match status" value="1"/>
</dbReference>
<dbReference type="InterPro" id="IPR020843">
    <property type="entry name" value="ER"/>
</dbReference>
<evidence type="ECO:0000313" key="5">
    <source>
        <dbReference type="EMBL" id="ORY15133.1"/>
    </source>
</evidence>
<organism evidence="5 6">
    <name type="scientific">Clohesyomyces aquaticus</name>
    <dbReference type="NCBI Taxonomy" id="1231657"/>
    <lineage>
        <taxon>Eukaryota</taxon>
        <taxon>Fungi</taxon>
        <taxon>Dikarya</taxon>
        <taxon>Ascomycota</taxon>
        <taxon>Pezizomycotina</taxon>
        <taxon>Dothideomycetes</taxon>
        <taxon>Pleosporomycetidae</taxon>
        <taxon>Pleosporales</taxon>
        <taxon>Lindgomycetaceae</taxon>
        <taxon>Clohesyomyces</taxon>
    </lineage>
</organism>
<dbReference type="CDD" id="cd08249">
    <property type="entry name" value="enoyl_reductase_like"/>
    <property type="match status" value="1"/>
</dbReference>
<reference evidence="5 6" key="1">
    <citation type="submission" date="2016-07" db="EMBL/GenBank/DDBJ databases">
        <title>Pervasive Adenine N6-methylation of Active Genes in Fungi.</title>
        <authorList>
            <consortium name="DOE Joint Genome Institute"/>
            <person name="Mondo S.J."/>
            <person name="Dannebaum R.O."/>
            <person name="Kuo R.C."/>
            <person name="Labutti K."/>
            <person name="Haridas S."/>
            <person name="Kuo A."/>
            <person name="Salamov A."/>
            <person name="Ahrendt S.R."/>
            <person name="Lipzen A."/>
            <person name="Sullivan W."/>
            <person name="Andreopoulos W.B."/>
            <person name="Clum A."/>
            <person name="Lindquist E."/>
            <person name="Daum C."/>
            <person name="Ramamoorthy G.K."/>
            <person name="Gryganskyi A."/>
            <person name="Culley D."/>
            <person name="Magnuson J.K."/>
            <person name="James T.Y."/>
            <person name="O'Malley M.A."/>
            <person name="Stajich J.E."/>
            <person name="Spatafora J.W."/>
            <person name="Visel A."/>
            <person name="Grigoriev I.V."/>
        </authorList>
    </citation>
    <scope>NUCLEOTIDE SEQUENCE [LARGE SCALE GENOMIC DNA]</scope>
    <source>
        <strain evidence="5 6">CBS 115471</strain>
    </source>
</reference>